<evidence type="ECO:0008006" key="4">
    <source>
        <dbReference type="Google" id="ProtNLM"/>
    </source>
</evidence>
<gene>
    <name evidence="2" type="ORF">PV328_010530</name>
</gene>
<proteinExistence type="predicted"/>
<evidence type="ECO:0000256" key="1">
    <source>
        <dbReference type="SAM" id="MobiDB-lite"/>
    </source>
</evidence>
<name>A0AA39FI71_9HYME</name>
<feature type="region of interest" description="Disordered" evidence="1">
    <location>
        <begin position="201"/>
        <end position="250"/>
    </location>
</feature>
<evidence type="ECO:0000313" key="2">
    <source>
        <dbReference type="EMBL" id="KAK0169896.1"/>
    </source>
</evidence>
<feature type="compositionally biased region" description="Polar residues" evidence="1">
    <location>
        <begin position="201"/>
        <end position="213"/>
    </location>
</feature>
<dbReference type="Pfam" id="PF10253">
    <property type="entry name" value="PRCC"/>
    <property type="match status" value="1"/>
</dbReference>
<feature type="region of interest" description="Disordered" evidence="1">
    <location>
        <begin position="1"/>
        <end position="23"/>
    </location>
</feature>
<accession>A0AA39FI71</accession>
<protein>
    <recommendedName>
        <fullName evidence="4">Proline-rich protein PRCC</fullName>
    </recommendedName>
</protein>
<reference evidence="2" key="1">
    <citation type="journal article" date="2023" name="bioRxiv">
        <title>Scaffold-level genome assemblies of two parasitoid biocontrol wasps reveal the parthenogenesis mechanism and an associated novel virus.</title>
        <authorList>
            <person name="Inwood S."/>
            <person name="Skelly J."/>
            <person name="Guhlin J."/>
            <person name="Harrop T."/>
            <person name="Goldson S."/>
            <person name="Dearden P."/>
        </authorList>
    </citation>
    <scope>NUCLEOTIDE SEQUENCE</scope>
    <source>
        <strain evidence="2">Irish</strain>
        <tissue evidence="2">Whole body</tissue>
    </source>
</reference>
<dbReference type="PANTHER" id="PTHR13621:SF2">
    <property type="entry name" value="PROLINE-RICH PROTEIN PRCC"/>
    <property type="match status" value="1"/>
</dbReference>
<organism evidence="2 3">
    <name type="scientific">Microctonus aethiopoides</name>
    <dbReference type="NCBI Taxonomy" id="144406"/>
    <lineage>
        <taxon>Eukaryota</taxon>
        <taxon>Metazoa</taxon>
        <taxon>Ecdysozoa</taxon>
        <taxon>Arthropoda</taxon>
        <taxon>Hexapoda</taxon>
        <taxon>Insecta</taxon>
        <taxon>Pterygota</taxon>
        <taxon>Neoptera</taxon>
        <taxon>Endopterygota</taxon>
        <taxon>Hymenoptera</taxon>
        <taxon>Apocrita</taxon>
        <taxon>Ichneumonoidea</taxon>
        <taxon>Braconidae</taxon>
        <taxon>Euphorinae</taxon>
        <taxon>Microctonus</taxon>
    </lineage>
</organism>
<evidence type="ECO:0000313" key="3">
    <source>
        <dbReference type="Proteomes" id="UP001168990"/>
    </source>
</evidence>
<comment type="caution">
    <text evidence="2">The sequence shown here is derived from an EMBL/GenBank/DDBJ whole genome shotgun (WGS) entry which is preliminary data.</text>
</comment>
<feature type="compositionally biased region" description="Acidic residues" evidence="1">
    <location>
        <begin position="11"/>
        <end position="23"/>
    </location>
</feature>
<dbReference type="AlphaFoldDB" id="A0AA39FI71"/>
<keyword evidence="3" id="KW-1185">Reference proteome</keyword>
<dbReference type="GO" id="GO:0005634">
    <property type="term" value="C:nucleus"/>
    <property type="evidence" value="ECO:0007669"/>
    <property type="project" value="TreeGrafter"/>
</dbReference>
<dbReference type="InterPro" id="IPR018800">
    <property type="entry name" value="PRCC"/>
</dbReference>
<dbReference type="PANTHER" id="PTHR13621">
    <property type="entry name" value="PROLINE-RICH PROTEIN PRCC"/>
    <property type="match status" value="1"/>
</dbReference>
<dbReference type="Proteomes" id="UP001168990">
    <property type="component" value="Unassembled WGS sequence"/>
</dbReference>
<sequence>MSLTGLVQYDSSDDSNEEIDNEEISESIEKINISLQNKVNEIHKDESKAVNTIQSGRKLLLPDPIQLSERLETNISDVSVDNSSKNLFLNSLPKPKATQIDEEFEEDDIIPVPKVSKFVIEKPPKKPKGPVKISIPSLSDFDDIDETSNKKIKAQSSKKLCGVLALLPPPKDEMISTNKLIPDSIVKATKKNPSSLIPTQIKKNSQSCSNVQGNIKPKLPKSSHALSSLNYDSNSDDEDEDNTTNNENSTIDFFSLSKPVNQQLSEEIFAANILPVSDDKIKEPEVLKKVLSENIDEGTSTTLTSTVMNLPKDEIMLKNKAEVGPKLPVPEQEYNIDAGGNVAFDDKAIEYLCGKRGVKRKNQIVNENEIIDINGEDIKPDEREWLVKALTEEPVRRPVSIGSGPSSQSKKKHQITYLAHQAKAMEIELQNQWASSNLARKQTRSKYGF</sequence>
<reference evidence="2" key="2">
    <citation type="submission" date="2023-03" db="EMBL/GenBank/DDBJ databases">
        <authorList>
            <person name="Inwood S.N."/>
            <person name="Skelly J.G."/>
            <person name="Guhlin J."/>
            <person name="Harrop T.W.R."/>
            <person name="Goldson S.G."/>
            <person name="Dearden P.K."/>
        </authorList>
    </citation>
    <scope>NUCLEOTIDE SEQUENCE</scope>
    <source>
        <strain evidence="2">Irish</strain>
        <tissue evidence="2">Whole body</tissue>
    </source>
</reference>
<dbReference type="EMBL" id="JAQQBS010000004">
    <property type="protein sequence ID" value="KAK0169896.1"/>
    <property type="molecule type" value="Genomic_DNA"/>
</dbReference>